<dbReference type="SUPFAM" id="SSF46894">
    <property type="entry name" value="C-terminal effector domain of the bipartite response regulators"/>
    <property type="match status" value="1"/>
</dbReference>
<dbReference type="Gene3D" id="1.25.40.10">
    <property type="entry name" value="Tetratricopeptide repeat domain"/>
    <property type="match status" value="1"/>
</dbReference>
<dbReference type="RefSeq" id="WP_071084449.1">
    <property type="nucleotide sequence ID" value="NZ_MBLM01000112.1"/>
</dbReference>
<evidence type="ECO:0000256" key="3">
    <source>
        <dbReference type="ARBA" id="ARBA00023125"/>
    </source>
</evidence>
<dbReference type="PANTHER" id="PTHR35807:SF1">
    <property type="entry name" value="TRANSCRIPTIONAL REGULATOR REDD"/>
    <property type="match status" value="1"/>
</dbReference>
<dbReference type="Pfam" id="PF03704">
    <property type="entry name" value="BTAD"/>
    <property type="match status" value="1"/>
</dbReference>
<dbReference type="PROSITE" id="PS51755">
    <property type="entry name" value="OMPR_PHOB"/>
    <property type="match status" value="1"/>
</dbReference>
<gene>
    <name evidence="7" type="ORF">CC117_16665</name>
</gene>
<dbReference type="SUPFAM" id="SSF48452">
    <property type="entry name" value="TPR-like"/>
    <property type="match status" value="1"/>
</dbReference>
<dbReference type="Pfam" id="PF00486">
    <property type="entry name" value="Trans_reg_C"/>
    <property type="match status" value="1"/>
</dbReference>
<dbReference type="EMBL" id="MBLM01000112">
    <property type="protein sequence ID" value="OHV37614.1"/>
    <property type="molecule type" value="Genomic_DNA"/>
</dbReference>
<evidence type="ECO:0000256" key="1">
    <source>
        <dbReference type="ARBA" id="ARBA00005820"/>
    </source>
</evidence>
<evidence type="ECO:0000256" key="2">
    <source>
        <dbReference type="ARBA" id="ARBA00023015"/>
    </source>
</evidence>
<feature type="domain" description="OmpR/PhoB-type" evidence="6">
    <location>
        <begin position="1"/>
        <end position="94"/>
    </location>
</feature>
<dbReference type="InterPro" id="IPR051677">
    <property type="entry name" value="AfsR-DnrI-RedD_regulator"/>
</dbReference>
<evidence type="ECO:0000313" key="7">
    <source>
        <dbReference type="EMBL" id="OHV37614.1"/>
    </source>
</evidence>
<comment type="caution">
    <text evidence="7">The sequence shown here is derived from an EMBL/GenBank/DDBJ whole genome shotgun (WGS) entry which is preliminary data.</text>
</comment>
<sequence>MRYEVLGPLRVLGKPGSPTIGARKVKILLSVLLIRADQLVTVDRLMEEIWDCEPPRRATAAVHVYVSQLRKFLLRPNVSGNPIGTRPGGYQLMRGDDEIDLHDFQRFMQRGRTDARAGRHAEAVENFDAALRIGRGPVLADLRDSAMISAFVTWIEEMRLECVEARIDSALLLGRHRELVGQLYSLTAEHPQRESFHRQLMLALYRSERQADALRAYGRVRDILRGDLGLDPGLPLRELHDAILAADGRLDLRRAG</sequence>
<comment type="similarity">
    <text evidence="1">Belongs to the AfsR/DnrI/RedD regulatory family.</text>
</comment>
<dbReference type="InterPro" id="IPR001867">
    <property type="entry name" value="OmpR/PhoB-type_DNA-bd"/>
</dbReference>
<dbReference type="SMART" id="SM00862">
    <property type="entry name" value="Trans_reg_C"/>
    <property type="match status" value="1"/>
</dbReference>
<keyword evidence="4" id="KW-0804">Transcription</keyword>
<evidence type="ECO:0000313" key="8">
    <source>
        <dbReference type="Proteomes" id="UP000179627"/>
    </source>
</evidence>
<dbReference type="InterPro" id="IPR036388">
    <property type="entry name" value="WH-like_DNA-bd_sf"/>
</dbReference>
<keyword evidence="3 5" id="KW-0238">DNA-binding</keyword>
<evidence type="ECO:0000256" key="4">
    <source>
        <dbReference type="ARBA" id="ARBA00023163"/>
    </source>
</evidence>
<keyword evidence="2" id="KW-0805">Transcription regulation</keyword>
<dbReference type="CDD" id="cd15831">
    <property type="entry name" value="BTAD"/>
    <property type="match status" value="1"/>
</dbReference>
<evidence type="ECO:0000259" key="6">
    <source>
        <dbReference type="PROSITE" id="PS51755"/>
    </source>
</evidence>
<accession>A0A1S1QYS3</accession>
<dbReference type="AlphaFoldDB" id="A0A1S1QYS3"/>
<organism evidence="7 8">
    <name type="scientific">Parafrankia colletiae</name>
    <dbReference type="NCBI Taxonomy" id="573497"/>
    <lineage>
        <taxon>Bacteria</taxon>
        <taxon>Bacillati</taxon>
        <taxon>Actinomycetota</taxon>
        <taxon>Actinomycetes</taxon>
        <taxon>Frankiales</taxon>
        <taxon>Frankiaceae</taxon>
        <taxon>Parafrankia</taxon>
    </lineage>
</organism>
<keyword evidence="8" id="KW-1185">Reference proteome</keyword>
<dbReference type="InterPro" id="IPR005158">
    <property type="entry name" value="BTAD"/>
</dbReference>
<dbReference type="Gene3D" id="1.10.10.10">
    <property type="entry name" value="Winged helix-like DNA-binding domain superfamily/Winged helix DNA-binding domain"/>
    <property type="match status" value="1"/>
</dbReference>
<name>A0A1S1QYS3_9ACTN</name>
<dbReference type="InterPro" id="IPR016032">
    <property type="entry name" value="Sig_transdc_resp-reg_C-effctor"/>
</dbReference>
<dbReference type="InterPro" id="IPR011990">
    <property type="entry name" value="TPR-like_helical_dom_sf"/>
</dbReference>
<dbReference type="SMART" id="SM01043">
    <property type="entry name" value="BTAD"/>
    <property type="match status" value="1"/>
</dbReference>
<evidence type="ECO:0000256" key="5">
    <source>
        <dbReference type="PROSITE-ProRule" id="PRU01091"/>
    </source>
</evidence>
<feature type="DNA-binding region" description="OmpR/PhoB-type" evidence="5">
    <location>
        <begin position="1"/>
        <end position="94"/>
    </location>
</feature>
<dbReference type="GO" id="GO:0003677">
    <property type="term" value="F:DNA binding"/>
    <property type="evidence" value="ECO:0007669"/>
    <property type="project" value="UniProtKB-UniRule"/>
</dbReference>
<reference evidence="8" key="1">
    <citation type="submission" date="2016-07" db="EMBL/GenBank/DDBJ databases">
        <title>Sequence Frankia sp. strain CcI1.17.</title>
        <authorList>
            <person name="Ghodhbane-Gtari F."/>
            <person name="Swanson E."/>
            <person name="Gueddou A."/>
            <person name="Morris K."/>
            <person name="Hezbri K."/>
            <person name="Ktari A."/>
            <person name="Nouioui I."/>
            <person name="Abebe-Akele F."/>
            <person name="Simpson S."/>
            <person name="Thomas K."/>
            <person name="Gtari M."/>
            <person name="Tisa L.S."/>
            <person name="Hurst S."/>
        </authorList>
    </citation>
    <scope>NUCLEOTIDE SEQUENCE [LARGE SCALE GENOMIC DNA]</scope>
    <source>
        <strain evidence="8">Cc1.17</strain>
    </source>
</reference>
<dbReference type="PANTHER" id="PTHR35807">
    <property type="entry name" value="TRANSCRIPTIONAL REGULATOR REDD-RELATED"/>
    <property type="match status" value="1"/>
</dbReference>
<proteinExistence type="inferred from homology"/>
<protein>
    <recommendedName>
        <fullName evidence="6">OmpR/PhoB-type domain-containing protein</fullName>
    </recommendedName>
</protein>
<dbReference type="GO" id="GO:0000160">
    <property type="term" value="P:phosphorelay signal transduction system"/>
    <property type="evidence" value="ECO:0007669"/>
    <property type="project" value="InterPro"/>
</dbReference>
<dbReference type="GO" id="GO:0006355">
    <property type="term" value="P:regulation of DNA-templated transcription"/>
    <property type="evidence" value="ECO:0007669"/>
    <property type="project" value="InterPro"/>
</dbReference>
<dbReference type="OrthoDB" id="4336084at2"/>
<dbReference type="Proteomes" id="UP000179627">
    <property type="component" value="Unassembled WGS sequence"/>
</dbReference>